<dbReference type="AlphaFoldDB" id="A0A382G1U6"/>
<dbReference type="EMBL" id="UINC01052631">
    <property type="protein sequence ID" value="SVB68171.1"/>
    <property type="molecule type" value="Genomic_DNA"/>
</dbReference>
<dbReference type="Pfam" id="PF00534">
    <property type="entry name" value="Glycos_transf_1"/>
    <property type="match status" value="1"/>
</dbReference>
<reference evidence="2" key="1">
    <citation type="submission" date="2018-05" db="EMBL/GenBank/DDBJ databases">
        <authorList>
            <person name="Lanie J.A."/>
            <person name="Ng W.-L."/>
            <person name="Kazmierczak K.M."/>
            <person name="Andrzejewski T.M."/>
            <person name="Davidsen T.M."/>
            <person name="Wayne K.J."/>
            <person name="Tettelin H."/>
            <person name="Glass J.I."/>
            <person name="Rusch D."/>
            <person name="Podicherti R."/>
            <person name="Tsui H.-C.T."/>
            <person name="Winkler M.E."/>
        </authorList>
    </citation>
    <scope>NUCLEOTIDE SEQUENCE</scope>
</reference>
<feature type="domain" description="Glycosyl transferase family 1" evidence="1">
    <location>
        <begin position="5"/>
        <end position="100"/>
    </location>
</feature>
<dbReference type="GO" id="GO:0016757">
    <property type="term" value="F:glycosyltransferase activity"/>
    <property type="evidence" value="ECO:0007669"/>
    <property type="project" value="InterPro"/>
</dbReference>
<organism evidence="2">
    <name type="scientific">marine metagenome</name>
    <dbReference type="NCBI Taxonomy" id="408172"/>
    <lineage>
        <taxon>unclassified sequences</taxon>
        <taxon>metagenomes</taxon>
        <taxon>ecological metagenomes</taxon>
    </lineage>
</organism>
<dbReference type="InterPro" id="IPR001296">
    <property type="entry name" value="Glyco_trans_1"/>
</dbReference>
<accession>A0A382G1U6</accession>
<dbReference type="Gene3D" id="3.40.50.2000">
    <property type="entry name" value="Glycogen Phosphorylase B"/>
    <property type="match status" value="2"/>
</dbReference>
<sequence length="127" mass="13661">AEGLKNLAFTGFVDNVSDYLAALDVFILPSNKEGLGSVLLDAMHHRLPVIASSVGGVPEIVHDGENGILIDPGQPTQLKEAILRLSKAPELRRQFGDKGQRLAKNFSASVMCKKYLALYQAAVDATK</sequence>
<protein>
    <recommendedName>
        <fullName evidence="1">Glycosyl transferase family 1 domain-containing protein</fullName>
    </recommendedName>
</protein>
<feature type="non-terminal residue" evidence="2">
    <location>
        <position position="1"/>
    </location>
</feature>
<evidence type="ECO:0000313" key="2">
    <source>
        <dbReference type="EMBL" id="SVB68171.1"/>
    </source>
</evidence>
<evidence type="ECO:0000259" key="1">
    <source>
        <dbReference type="Pfam" id="PF00534"/>
    </source>
</evidence>
<gene>
    <name evidence="2" type="ORF">METZ01_LOCUS221025</name>
</gene>
<dbReference type="PANTHER" id="PTHR12526">
    <property type="entry name" value="GLYCOSYLTRANSFERASE"/>
    <property type="match status" value="1"/>
</dbReference>
<proteinExistence type="predicted"/>
<dbReference type="CDD" id="cd03801">
    <property type="entry name" value="GT4_PimA-like"/>
    <property type="match status" value="1"/>
</dbReference>
<name>A0A382G1U6_9ZZZZ</name>
<dbReference type="SUPFAM" id="SSF53756">
    <property type="entry name" value="UDP-Glycosyltransferase/glycogen phosphorylase"/>
    <property type="match status" value="1"/>
</dbReference>